<sequence>MSVLCQPDGFFLAFGDTTRNEHYRKLNENNN</sequence>
<dbReference type="AlphaFoldDB" id="A0A382HJ73"/>
<accession>A0A382HJ73</accession>
<reference evidence="1" key="1">
    <citation type="submission" date="2018-05" db="EMBL/GenBank/DDBJ databases">
        <authorList>
            <person name="Lanie J.A."/>
            <person name="Ng W.-L."/>
            <person name="Kazmierczak K.M."/>
            <person name="Andrzejewski T.M."/>
            <person name="Davidsen T.M."/>
            <person name="Wayne K.J."/>
            <person name="Tettelin H."/>
            <person name="Glass J.I."/>
            <person name="Rusch D."/>
            <person name="Podicherti R."/>
            <person name="Tsui H.-C.T."/>
            <person name="Winkler M.E."/>
        </authorList>
    </citation>
    <scope>NUCLEOTIDE SEQUENCE</scope>
</reference>
<dbReference type="EMBL" id="UINC01061207">
    <property type="protein sequence ID" value="SVB86541.1"/>
    <property type="molecule type" value="Genomic_DNA"/>
</dbReference>
<proteinExistence type="predicted"/>
<evidence type="ECO:0000313" key="1">
    <source>
        <dbReference type="EMBL" id="SVB86541.1"/>
    </source>
</evidence>
<protein>
    <submittedName>
        <fullName evidence="1">Uncharacterized protein</fullName>
    </submittedName>
</protein>
<organism evidence="1">
    <name type="scientific">marine metagenome</name>
    <dbReference type="NCBI Taxonomy" id="408172"/>
    <lineage>
        <taxon>unclassified sequences</taxon>
        <taxon>metagenomes</taxon>
        <taxon>ecological metagenomes</taxon>
    </lineage>
</organism>
<gene>
    <name evidence="1" type="ORF">METZ01_LOCUS239395</name>
</gene>
<name>A0A382HJ73_9ZZZZ</name>